<name>A0A381XP65_9ZZZZ</name>
<protein>
    <submittedName>
        <fullName evidence="1">Uncharacterized protein</fullName>
    </submittedName>
</protein>
<dbReference type="EMBL" id="UINC01015799">
    <property type="protein sequence ID" value="SVA66272.1"/>
    <property type="molecule type" value="Genomic_DNA"/>
</dbReference>
<dbReference type="AlphaFoldDB" id="A0A381XP65"/>
<gene>
    <name evidence="1" type="ORF">METZ01_LOCUS119126</name>
</gene>
<sequence>VRKKGQSALATSTFGFASHKPFTSRVSVFTGYGATATPNSYGLSFYDPVQPSSYKDKNINIKMIKPHRAIVKN</sequence>
<feature type="non-terminal residue" evidence="1">
    <location>
        <position position="1"/>
    </location>
</feature>
<proteinExistence type="predicted"/>
<accession>A0A381XP65</accession>
<reference evidence="1" key="1">
    <citation type="submission" date="2018-05" db="EMBL/GenBank/DDBJ databases">
        <authorList>
            <person name="Lanie J.A."/>
            <person name="Ng W.-L."/>
            <person name="Kazmierczak K.M."/>
            <person name="Andrzejewski T.M."/>
            <person name="Davidsen T.M."/>
            <person name="Wayne K.J."/>
            <person name="Tettelin H."/>
            <person name="Glass J.I."/>
            <person name="Rusch D."/>
            <person name="Podicherti R."/>
            <person name="Tsui H.-C.T."/>
            <person name="Winkler M.E."/>
        </authorList>
    </citation>
    <scope>NUCLEOTIDE SEQUENCE</scope>
</reference>
<evidence type="ECO:0000313" key="1">
    <source>
        <dbReference type="EMBL" id="SVA66272.1"/>
    </source>
</evidence>
<organism evidence="1">
    <name type="scientific">marine metagenome</name>
    <dbReference type="NCBI Taxonomy" id="408172"/>
    <lineage>
        <taxon>unclassified sequences</taxon>
        <taxon>metagenomes</taxon>
        <taxon>ecological metagenomes</taxon>
    </lineage>
</organism>